<evidence type="ECO:0000313" key="1">
    <source>
        <dbReference type="EMBL" id="TXC72214.1"/>
    </source>
</evidence>
<name>A0A5C6UIL9_9SPHN</name>
<dbReference type="Proteomes" id="UP000321250">
    <property type="component" value="Unassembled WGS sequence"/>
</dbReference>
<protein>
    <submittedName>
        <fullName evidence="1">Uncharacterized protein</fullName>
    </submittedName>
</protein>
<keyword evidence="2" id="KW-1185">Reference proteome</keyword>
<dbReference type="AlphaFoldDB" id="A0A5C6UIL9"/>
<organism evidence="1 2">
    <name type="scientific">Sphingomonas ginsenosidivorax</name>
    <dbReference type="NCBI Taxonomy" id="862135"/>
    <lineage>
        <taxon>Bacteria</taxon>
        <taxon>Pseudomonadati</taxon>
        <taxon>Pseudomonadota</taxon>
        <taxon>Alphaproteobacteria</taxon>
        <taxon>Sphingomonadales</taxon>
        <taxon>Sphingomonadaceae</taxon>
        <taxon>Sphingomonas</taxon>
    </lineage>
</organism>
<evidence type="ECO:0000313" key="2">
    <source>
        <dbReference type="Proteomes" id="UP000321250"/>
    </source>
</evidence>
<comment type="caution">
    <text evidence="1">The sequence shown here is derived from an EMBL/GenBank/DDBJ whole genome shotgun (WGS) entry which is preliminary data.</text>
</comment>
<accession>A0A5C6UIL9</accession>
<proteinExistence type="predicted"/>
<reference evidence="1 2" key="1">
    <citation type="journal article" date="2013" name="Antonie Van Leeuwenhoek">
        <title>Sphingomonas ginsenosidivorax sp. nov., with the ability to transform ginsenosides.</title>
        <authorList>
            <person name="Jin X.F."/>
            <person name="Kim J.K."/>
            <person name="Liu Q.M."/>
            <person name="Kang M.S."/>
            <person name="He D."/>
            <person name="Jin F.X."/>
            <person name="Kim S.C."/>
            <person name="Im W.T."/>
        </authorList>
    </citation>
    <scope>NUCLEOTIDE SEQUENCE [LARGE SCALE GENOMIC DNA]</scope>
    <source>
        <strain evidence="1 2">KHI67</strain>
    </source>
</reference>
<gene>
    <name evidence="1" type="ORF">FSB78_15635</name>
</gene>
<dbReference type="EMBL" id="VOQR01000001">
    <property type="protein sequence ID" value="TXC72214.1"/>
    <property type="molecule type" value="Genomic_DNA"/>
</dbReference>
<sequence length="90" mass="10361">MSALPKTWLPISDMPGAMRDGRLLMLLHGGRQVVASWSREPPTDKGFWWNGEVSEETGRKCRVENPTCWSEIDLDAYRDHHRELIRVRGA</sequence>
<dbReference type="RefSeq" id="WP_147083490.1">
    <property type="nucleotide sequence ID" value="NZ_VOQR01000001.1"/>
</dbReference>